<dbReference type="EMBL" id="JASNJE010000031">
    <property type="protein sequence ID" value="MDK3075149.1"/>
    <property type="molecule type" value="Genomic_DNA"/>
</dbReference>
<dbReference type="SUPFAM" id="SSF55729">
    <property type="entry name" value="Acyl-CoA N-acyltransferases (Nat)"/>
    <property type="match status" value="1"/>
</dbReference>
<sequence length="146" mass="15955">MVELIRKAERRDIPEMVRMAGEFVAASGTGLPFDPVYVADSIRAHMVNSATLSLILDVDGSARGMLCAVAARSPLAPVMIADELAWWIDPEHRGRHAAAMLNAYEKWAVRIGCDHLGMVALAGSRTDVIYRRAGYAPIETRHVKGL</sequence>
<feature type="domain" description="N-acetyltransferase" evidence="1">
    <location>
        <begin position="3"/>
        <end position="146"/>
    </location>
</feature>
<dbReference type="Pfam" id="PF00583">
    <property type="entry name" value="Acetyltransf_1"/>
    <property type="match status" value="1"/>
</dbReference>
<dbReference type="PROSITE" id="PS51186">
    <property type="entry name" value="GNAT"/>
    <property type="match status" value="1"/>
</dbReference>
<dbReference type="InterPro" id="IPR000182">
    <property type="entry name" value="GNAT_dom"/>
</dbReference>
<proteinExistence type="predicted"/>
<evidence type="ECO:0000259" key="1">
    <source>
        <dbReference type="PROSITE" id="PS51186"/>
    </source>
</evidence>
<accession>A0ABT7FK44</accession>
<evidence type="ECO:0000313" key="2">
    <source>
        <dbReference type="EMBL" id="MDK3075149.1"/>
    </source>
</evidence>
<dbReference type="RefSeq" id="WP_284487080.1">
    <property type="nucleotide sequence ID" value="NZ_JASNJE010000031.1"/>
</dbReference>
<keyword evidence="3" id="KW-1185">Reference proteome</keyword>
<dbReference type="Gene3D" id="3.40.630.30">
    <property type="match status" value="1"/>
</dbReference>
<gene>
    <name evidence="2" type="ORF">QO034_18840</name>
</gene>
<dbReference type="InterPro" id="IPR016181">
    <property type="entry name" value="Acyl_CoA_acyltransferase"/>
</dbReference>
<protein>
    <recommendedName>
        <fullName evidence="1">N-acetyltransferase domain-containing protein</fullName>
    </recommendedName>
</protein>
<reference evidence="2 3" key="1">
    <citation type="submission" date="2023-05" db="EMBL/GenBank/DDBJ databases">
        <title>Sedimentitalea sp. nov. JM2-8.</title>
        <authorList>
            <person name="Huang J."/>
        </authorList>
    </citation>
    <scope>NUCLEOTIDE SEQUENCE [LARGE SCALE GENOMIC DNA]</scope>
    <source>
        <strain evidence="2 3">JM2-8</strain>
    </source>
</reference>
<comment type="caution">
    <text evidence="2">The sequence shown here is derived from an EMBL/GenBank/DDBJ whole genome shotgun (WGS) entry which is preliminary data.</text>
</comment>
<name>A0ABT7FK44_9RHOB</name>
<organism evidence="2 3">
    <name type="scientific">Sedimentitalea xiamensis</name>
    <dbReference type="NCBI Taxonomy" id="3050037"/>
    <lineage>
        <taxon>Bacteria</taxon>
        <taxon>Pseudomonadati</taxon>
        <taxon>Pseudomonadota</taxon>
        <taxon>Alphaproteobacteria</taxon>
        <taxon>Rhodobacterales</taxon>
        <taxon>Paracoccaceae</taxon>
        <taxon>Sedimentitalea</taxon>
    </lineage>
</organism>
<dbReference type="Proteomes" id="UP001227126">
    <property type="component" value="Unassembled WGS sequence"/>
</dbReference>
<evidence type="ECO:0000313" key="3">
    <source>
        <dbReference type="Proteomes" id="UP001227126"/>
    </source>
</evidence>